<gene>
    <name evidence="1" type="ORF">EC9_01700</name>
</gene>
<name>A0A517LTR5_9BACT</name>
<dbReference type="Proteomes" id="UP000319557">
    <property type="component" value="Chromosome"/>
</dbReference>
<protein>
    <submittedName>
        <fullName evidence="1">Uncharacterized protein</fullName>
    </submittedName>
</protein>
<dbReference type="EMBL" id="CP036261">
    <property type="protein sequence ID" value="QDS86012.1"/>
    <property type="molecule type" value="Genomic_DNA"/>
</dbReference>
<evidence type="ECO:0000313" key="2">
    <source>
        <dbReference type="Proteomes" id="UP000319557"/>
    </source>
</evidence>
<evidence type="ECO:0000313" key="1">
    <source>
        <dbReference type="EMBL" id="QDS86012.1"/>
    </source>
</evidence>
<proteinExistence type="predicted"/>
<accession>A0A517LTR5</accession>
<dbReference type="AlphaFoldDB" id="A0A517LTR5"/>
<keyword evidence="2" id="KW-1185">Reference proteome</keyword>
<sequence>MACVAITVGTALCDCRADADDESAISRIAAGTLISPDGLRGWSDVVLVATPKVTDGEVSEVSQMVLRYAAMLTTVIAADAHEVQGQYQLRRIGIGMAVADGENFRIVSDRDGEAGLGMIGRQVLQAAEQSLDRVTVALRLATAIVIDSPALVAVGKQHEKVVARHLIWVQPKSGSVSSAVWFIRGGESPEVVDGQGMFLPENFRETRHLHVDVGEFFLGIPGPNAFAMQGLPPGKPFPLAAPHAAAACATPLTIDDFKSLAQYLSAAASRQ</sequence>
<reference evidence="1 2" key="1">
    <citation type="submission" date="2019-02" db="EMBL/GenBank/DDBJ databases">
        <title>Deep-cultivation of Planctomycetes and their phenomic and genomic characterization uncovers novel biology.</title>
        <authorList>
            <person name="Wiegand S."/>
            <person name="Jogler M."/>
            <person name="Boedeker C."/>
            <person name="Pinto D."/>
            <person name="Vollmers J."/>
            <person name="Rivas-Marin E."/>
            <person name="Kohn T."/>
            <person name="Peeters S.H."/>
            <person name="Heuer A."/>
            <person name="Rast P."/>
            <person name="Oberbeckmann S."/>
            <person name="Bunk B."/>
            <person name="Jeske O."/>
            <person name="Meyerdierks A."/>
            <person name="Storesund J.E."/>
            <person name="Kallscheuer N."/>
            <person name="Luecker S."/>
            <person name="Lage O.M."/>
            <person name="Pohl T."/>
            <person name="Merkel B.J."/>
            <person name="Hornburger P."/>
            <person name="Mueller R.-W."/>
            <person name="Bruemmer F."/>
            <person name="Labrenz M."/>
            <person name="Spormann A.M."/>
            <person name="Op den Camp H."/>
            <person name="Overmann J."/>
            <person name="Amann R."/>
            <person name="Jetten M.S.M."/>
            <person name="Mascher T."/>
            <person name="Medema M.H."/>
            <person name="Devos D.P."/>
            <person name="Kaster A.-K."/>
            <person name="Ovreas L."/>
            <person name="Rohde M."/>
            <person name="Galperin M.Y."/>
            <person name="Jogler C."/>
        </authorList>
    </citation>
    <scope>NUCLEOTIDE SEQUENCE [LARGE SCALE GENOMIC DNA]</scope>
    <source>
        <strain evidence="1 2">EC9</strain>
    </source>
</reference>
<dbReference type="KEGG" id="ruv:EC9_01700"/>
<organism evidence="1 2">
    <name type="scientific">Rosistilla ulvae</name>
    <dbReference type="NCBI Taxonomy" id="1930277"/>
    <lineage>
        <taxon>Bacteria</taxon>
        <taxon>Pseudomonadati</taxon>
        <taxon>Planctomycetota</taxon>
        <taxon>Planctomycetia</taxon>
        <taxon>Pirellulales</taxon>
        <taxon>Pirellulaceae</taxon>
        <taxon>Rosistilla</taxon>
    </lineage>
</organism>